<accession>A0A7W7RFG5</accession>
<name>A0A7W7RFG5_9ACTN</name>
<dbReference type="InterPro" id="IPR005135">
    <property type="entry name" value="Endo/exonuclease/phosphatase"/>
</dbReference>
<dbReference type="GO" id="GO:0004035">
    <property type="term" value="F:alkaline phosphatase activity"/>
    <property type="evidence" value="ECO:0007669"/>
    <property type="project" value="UniProtKB-EC"/>
</dbReference>
<dbReference type="Gene3D" id="3.60.10.10">
    <property type="entry name" value="Endonuclease/exonuclease/phosphatase"/>
    <property type="match status" value="1"/>
</dbReference>
<evidence type="ECO:0000256" key="2">
    <source>
        <dbReference type="SAM" id="SignalP"/>
    </source>
</evidence>
<evidence type="ECO:0000259" key="3">
    <source>
        <dbReference type="Pfam" id="PF03372"/>
    </source>
</evidence>
<dbReference type="InterPro" id="IPR036691">
    <property type="entry name" value="Endo/exonu/phosph_ase_sf"/>
</dbReference>
<dbReference type="SUPFAM" id="SSF56219">
    <property type="entry name" value="DNase I-like"/>
    <property type="match status" value="1"/>
</dbReference>
<organism evidence="4 5">
    <name type="scientific">Lipingzhangella halophila</name>
    <dbReference type="NCBI Taxonomy" id="1783352"/>
    <lineage>
        <taxon>Bacteria</taxon>
        <taxon>Bacillati</taxon>
        <taxon>Actinomycetota</taxon>
        <taxon>Actinomycetes</taxon>
        <taxon>Streptosporangiales</taxon>
        <taxon>Nocardiopsidaceae</taxon>
        <taxon>Lipingzhangella</taxon>
    </lineage>
</organism>
<feature type="compositionally biased region" description="Basic and acidic residues" evidence="1">
    <location>
        <begin position="348"/>
        <end position="357"/>
    </location>
</feature>
<keyword evidence="5" id="KW-1185">Reference proteome</keyword>
<sequence length="413" mass="44340">MRPQRRFPGIPATLAAAALVTASAWTPAAAAEATGDERAGTRFATFNASLHRSAEGELVEDLKTPDDPQARAAAEVIQRQRPDVLLVNEFDYDSEGRAVELFQRNYLSAGQNGADPIEYPYTYTAPSNTGVASGTDLNNDGAAATEPGEPGYAEDALGFGEYPGQYGMAVLSKHPIDTSGARTFQTFRWADMPGARLPTDPDTGESFYSDEALEVLRLSSKSHWDLPVRVGRGRAVHFLVSHPTPPSFDGPEKRNVARNHDEIRFWADYVTPGKAGYVYDDDGTRGGLPPGAPFVIAGDLNTDPEDGDGDPDAIPRLLNAPRVNGTVRPDSEGGTQAAQRQGGANNDHTGDPAHDTADFADDPGPGNLRVDYVLPSRGLPPRDTGVFWPLAEDPAAEVVRAASDHRLVWLDLR</sequence>
<dbReference type="EMBL" id="JACHJT010000001">
    <property type="protein sequence ID" value="MBB4930984.1"/>
    <property type="molecule type" value="Genomic_DNA"/>
</dbReference>
<feature type="compositionally biased region" description="Acidic residues" evidence="1">
    <location>
        <begin position="302"/>
        <end position="311"/>
    </location>
</feature>
<dbReference type="Proteomes" id="UP000523007">
    <property type="component" value="Unassembled WGS sequence"/>
</dbReference>
<feature type="signal peptide" evidence="2">
    <location>
        <begin position="1"/>
        <end position="30"/>
    </location>
</feature>
<dbReference type="RefSeq" id="WP_184576541.1">
    <property type="nucleotide sequence ID" value="NZ_JACHJT010000001.1"/>
</dbReference>
<feature type="chain" id="PRO_5031345044" evidence="2">
    <location>
        <begin position="31"/>
        <end position="413"/>
    </location>
</feature>
<keyword evidence="4" id="KW-0378">Hydrolase</keyword>
<comment type="caution">
    <text evidence="4">The sequence shown here is derived from an EMBL/GenBank/DDBJ whole genome shotgun (WGS) entry which is preliminary data.</text>
</comment>
<proteinExistence type="predicted"/>
<reference evidence="4 5" key="1">
    <citation type="submission" date="2020-08" db="EMBL/GenBank/DDBJ databases">
        <title>Sequencing the genomes of 1000 actinobacteria strains.</title>
        <authorList>
            <person name="Klenk H.-P."/>
        </authorList>
    </citation>
    <scope>NUCLEOTIDE SEQUENCE [LARGE SCALE GENOMIC DNA]</scope>
    <source>
        <strain evidence="4 5">DSM 102030</strain>
    </source>
</reference>
<evidence type="ECO:0000313" key="4">
    <source>
        <dbReference type="EMBL" id="MBB4930984.1"/>
    </source>
</evidence>
<protein>
    <submittedName>
        <fullName evidence="4">Alkaline phosphatase D</fullName>
        <ecNumber evidence="4">3.1.3.1</ecNumber>
    </submittedName>
</protein>
<feature type="domain" description="Endonuclease/exonuclease/phosphatase" evidence="3">
    <location>
        <begin position="63"/>
        <end position="405"/>
    </location>
</feature>
<gene>
    <name evidence="4" type="ORF">F4561_001804</name>
</gene>
<feature type="region of interest" description="Disordered" evidence="1">
    <location>
        <begin position="301"/>
        <end position="368"/>
    </location>
</feature>
<dbReference type="AlphaFoldDB" id="A0A7W7RFG5"/>
<dbReference type="EC" id="3.1.3.1" evidence="4"/>
<dbReference type="Pfam" id="PF03372">
    <property type="entry name" value="Exo_endo_phos"/>
    <property type="match status" value="1"/>
</dbReference>
<keyword evidence="2" id="KW-0732">Signal</keyword>
<evidence type="ECO:0000313" key="5">
    <source>
        <dbReference type="Proteomes" id="UP000523007"/>
    </source>
</evidence>
<feature type="compositionally biased region" description="Low complexity" evidence="1">
    <location>
        <begin position="333"/>
        <end position="344"/>
    </location>
</feature>
<evidence type="ECO:0000256" key="1">
    <source>
        <dbReference type="SAM" id="MobiDB-lite"/>
    </source>
</evidence>